<dbReference type="InterPro" id="IPR001952">
    <property type="entry name" value="Alkaline_phosphatase"/>
</dbReference>
<protein>
    <recommendedName>
        <fullName evidence="7">Alkaline phosphatase, tissue-nonspecific isozyme</fullName>
        <ecNumber evidence="2">3.1.3.1</ecNumber>
    </recommendedName>
    <alternativeName>
        <fullName evidence="8">Phosphoamidase</fullName>
    </alternativeName>
</protein>
<comment type="catalytic activity">
    <reaction evidence="4">
        <text>a phosphate monoester + H2O = an alcohol + phosphate</text>
        <dbReference type="Rhea" id="RHEA:15017"/>
        <dbReference type="ChEBI" id="CHEBI:15377"/>
        <dbReference type="ChEBI" id="CHEBI:30879"/>
        <dbReference type="ChEBI" id="CHEBI:43474"/>
        <dbReference type="ChEBI" id="CHEBI:67140"/>
        <dbReference type="EC" id="3.1.3.1"/>
    </reaction>
    <physiologicalReaction direction="left-to-right" evidence="4">
        <dbReference type="Rhea" id="RHEA:15018"/>
    </physiologicalReaction>
</comment>
<comment type="cofactor">
    <cofactor evidence="14">
        <name>Zn(2+)</name>
        <dbReference type="ChEBI" id="CHEBI:29105"/>
    </cofactor>
    <text evidence="14">Binds 2 Zn(2+) ions.</text>
</comment>
<evidence type="ECO:0000256" key="12">
    <source>
        <dbReference type="ARBA" id="ARBA00049444"/>
    </source>
</evidence>
<dbReference type="OrthoDB" id="5818554at2759"/>
<sequence length="157" mass="17205">MTSSDDTLVVVSADHSHAFSFGGYSHRGQSILSIANQSYYDSTDSNGHYYTVVSYGNGPGHKSVPQNYTDEYFDVDRVYESVFPLDSETHGGEDVQIFASGPMSHLFTGTHEQTYIAHAMAYAACIGQNKAHCSTRRDTTTPLPTYQLPPTQPAVII</sequence>
<evidence type="ECO:0000256" key="3">
    <source>
        <dbReference type="ARBA" id="ARBA00022591"/>
    </source>
</evidence>
<evidence type="ECO:0000256" key="4">
    <source>
        <dbReference type="ARBA" id="ARBA00036105"/>
    </source>
</evidence>
<evidence type="ECO:0000256" key="8">
    <source>
        <dbReference type="ARBA" id="ARBA00042603"/>
    </source>
</evidence>
<dbReference type="Proteomes" id="UP000593567">
    <property type="component" value="Unassembled WGS sequence"/>
</dbReference>
<feature type="binding site" evidence="14">
    <location>
        <position position="15"/>
    </location>
    <ligand>
        <name>Zn(2+)</name>
        <dbReference type="ChEBI" id="CHEBI:29105"/>
        <label>2</label>
    </ligand>
</feature>
<reference evidence="15" key="1">
    <citation type="submission" date="2020-06" db="EMBL/GenBank/DDBJ databases">
        <title>Draft genome of Bugula neritina, a colonial animal packing powerful symbionts and potential medicines.</title>
        <authorList>
            <person name="Rayko M."/>
        </authorList>
    </citation>
    <scope>NUCLEOTIDE SEQUENCE [LARGE SCALE GENOMIC DNA]</scope>
    <source>
        <strain evidence="15">Kwan_BN1</strain>
    </source>
</reference>
<keyword evidence="14" id="KW-0479">Metal-binding</keyword>
<evidence type="ECO:0000256" key="7">
    <source>
        <dbReference type="ARBA" id="ARBA00040525"/>
    </source>
</evidence>
<evidence type="ECO:0000256" key="5">
    <source>
        <dbReference type="ARBA" id="ARBA00036923"/>
    </source>
</evidence>
<evidence type="ECO:0000256" key="2">
    <source>
        <dbReference type="ARBA" id="ARBA00012647"/>
    </source>
</evidence>
<dbReference type="EC" id="3.1.3.1" evidence="2"/>
<dbReference type="PANTHER" id="PTHR11596">
    <property type="entry name" value="ALKALINE PHOSPHATASE"/>
    <property type="match status" value="1"/>
</dbReference>
<evidence type="ECO:0000256" key="10">
    <source>
        <dbReference type="ARBA" id="ARBA00048778"/>
    </source>
</evidence>
<proteinExistence type="predicted"/>
<dbReference type="SUPFAM" id="SSF53649">
    <property type="entry name" value="Alkaline phosphatase-like"/>
    <property type="match status" value="1"/>
</dbReference>
<evidence type="ECO:0000313" key="16">
    <source>
        <dbReference type="Proteomes" id="UP000593567"/>
    </source>
</evidence>
<accession>A0A7J7JGN2</accession>
<evidence type="ECO:0000313" key="15">
    <source>
        <dbReference type="EMBL" id="KAF6024776.1"/>
    </source>
</evidence>
<dbReference type="Pfam" id="PF00245">
    <property type="entry name" value="Alk_phosphatase"/>
    <property type="match status" value="1"/>
</dbReference>
<dbReference type="InterPro" id="IPR017850">
    <property type="entry name" value="Alkaline_phosphatase_core_sf"/>
</dbReference>
<feature type="binding site" evidence="14">
    <location>
        <position position="90"/>
    </location>
    <ligand>
        <name>Zn(2+)</name>
        <dbReference type="ChEBI" id="CHEBI:29105"/>
        <label>2</label>
    </ligand>
</feature>
<dbReference type="GO" id="GO:0004035">
    <property type="term" value="F:alkaline phosphatase activity"/>
    <property type="evidence" value="ECO:0007669"/>
    <property type="project" value="UniProtKB-EC"/>
</dbReference>
<evidence type="ECO:0000256" key="1">
    <source>
        <dbReference type="ARBA" id="ARBA00011738"/>
    </source>
</evidence>
<dbReference type="GO" id="GO:0031214">
    <property type="term" value="P:biomineral tissue development"/>
    <property type="evidence" value="ECO:0007669"/>
    <property type="project" value="UniProtKB-KW"/>
</dbReference>
<comment type="catalytic activity">
    <reaction evidence="12">
        <text>pyridoxal 5'-phosphate + H2O = pyridoxal + phosphate</text>
        <dbReference type="Rhea" id="RHEA:20533"/>
        <dbReference type="ChEBI" id="CHEBI:15377"/>
        <dbReference type="ChEBI" id="CHEBI:17310"/>
        <dbReference type="ChEBI" id="CHEBI:43474"/>
        <dbReference type="ChEBI" id="CHEBI:597326"/>
    </reaction>
    <physiologicalReaction direction="left-to-right" evidence="12">
        <dbReference type="Rhea" id="RHEA:20534"/>
    </physiologicalReaction>
</comment>
<keyword evidence="16" id="KW-1185">Reference proteome</keyword>
<dbReference type="AlphaFoldDB" id="A0A7J7JGN2"/>
<comment type="catalytic activity">
    <reaction evidence="11">
        <text>phosphoethanolamine + H2O = ethanolamine + phosphate</text>
        <dbReference type="Rhea" id="RHEA:16089"/>
        <dbReference type="ChEBI" id="CHEBI:15377"/>
        <dbReference type="ChEBI" id="CHEBI:43474"/>
        <dbReference type="ChEBI" id="CHEBI:57603"/>
        <dbReference type="ChEBI" id="CHEBI:58190"/>
    </reaction>
    <physiologicalReaction direction="left-to-right" evidence="11">
        <dbReference type="Rhea" id="RHEA:16090"/>
    </physiologicalReaction>
</comment>
<dbReference type="GO" id="GO:0046872">
    <property type="term" value="F:metal ion binding"/>
    <property type="evidence" value="ECO:0007669"/>
    <property type="project" value="UniProtKB-KW"/>
</dbReference>
<dbReference type="PANTHER" id="PTHR11596:SF74">
    <property type="entry name" value="ALKALINE PHOSPHATASE, TISSUE-NONSPECIFIC ISOZYME"/>
    <property type="match status" value="1"/>
</dbReference>
<dbReference type="EMBL" id="VXIV02002534">
    <property type="protein sequence ID" value="KAF6024776.1"/>
    <property type="molecule type" value="Genomic_DNA"/>
</dbReference>
<comment type="catalytic activity">
    <reaction evidence="10">
        <text>ATP + H2O = ADP + phosphate + H(+)</text>
        <dbReference type="Rhea" id="RHEA:13065"/>
        <dbReference type="ChEBI" id="CHEBI:15377"/>
        <dbReference type="ChEBI" id="CHEBI:15378"/>
        <dbReference type="ChEBI" id="CHEBI:30616"/>
        <dbReference type="ChEBI" id="CHEBI:43474"/>
        <dbReference type="ChEBI" id="CHEBI:456216"/>
    </reaction>
    <physiologicalReaction direction="left-to-right" evidence="10">
        <dbReference type="Rhea" id="RHEA:13066"/>
    </physiologicalReaction>
</comment>
<dbReference type="Gene3D" id="3.40.720.10">
    <property type="entry name" value="Alkaline Phosphatase, subunit A"/>
    <property type="match status" value="1"/>
</dbReference>
<comment type="catalytic activity">
    <reaction evidence="13">
        <text>ADP + H2O = AMP + phosphate + H(+)</text>
        <dbReference type="Rhea" id="RHEA:61436"/>
        <dbReference type="ChEBI" id="CHEBI:15377"/>
        <dbReference type="ChEBI" id="CHEBI:15378"/>
        <dbReference type="ChEBI" id="CHEBI:43474"/>
        <dbReference type="ChEBI" id="CHEBI:456215"/>
        <dbReference type="ChEBI" id="CHEBI:456216"/>
    </reaction>
    <physiologicalReaction direction="left-to-right" evidence="13">
        <dbReference type="Rhea" id="RHEA:61437"/>
    </physiologicalReaction>
</comment>
<evidence type="ECO:0000256" key="9">
    <source>
        <dbReference type="ARBA" id="ARBA00048097"/>
    </source>
</evidence>
<evidence type="ECO:0000256" key="13">
    <source>
        <dbReference type="ARBA" id="ARBA00049526"/>
    </source>
</evidence>
<comment type="caution">
    <text evidence="15">The sequence shown here is derived from an EMBL/GenBank/DDBJ whole genome shotgun (WGS) entry which is preliminary data.</text>
</comment>
<gene>
    <name evidence="15" type="ORF">EB796_016905</name>
</gene>
<name>A0A7J7JGN2_BUGNE</name>
<keyword evidence="3" id="KW-0091">Biomineralization</keyword>
<feature type="binding site" evidence="14">
    <location>
        <position position="14"/>
    </location>
    <ligand>
        <name>Zn(2+)</name>
        <dbReference type="ChEBI" id="CHEBI:29105"/>
        <label>2</label>
    </ligand>
</feature>
<keyword evidence="14" id="KW-0862">Zinc</keyword>
<evidence type="ECO:0000256" key="11">
    <source>
        <dbReference type="ARBA" id="ARBA00048929"/>
    </source>
</evidence>
<evidence type="ECO:0000256" key="6">
    <source>
        <dbReference type="ARBA" id="ARBA00037828"/>
    </source>
</evidence>
<organism evidence="15 16">
    <name type="scientific">Bugula neritina</name>
    <name type="common">Brown bryozoan</name>
    <name type="synonym">Sertularia neritina</name>
    <dbReference type="NCBI Taxonomy" id="10212"/>
    <lineage>
        <taxon>Eukaryota</taxon>
        <taxon>Metazoa</taxon>
        <taxon>Spiralia</taxon>
        <taxon>Lophotrochozoa</taxon>
        <taxon>Bryozoa</taxon>
        <taxon>Gymnolaemata</taxon>
        <taxon>Cheilostomatida</taxon>
        <taxon>Flustrina</taxon>
        <taxon>Buguloidea</taxon>
        <taxon>Bugulidae</taxon>
        <taxon>Bugula</taxon>
    </lineage>
</organism>
<comment type="subcellular location">
    <subcellularLocation>
        <location evidence="6">Extracellular vesicle membrane</location>
        <topology evidence="6">Lipid-anchor</topology>
        <topology evidence="6">GPI-anchor</topology>
    </subcellularLocation>
</comment>
<comment type="catalytic activity">
    <reaction evidence="5">
        <text>AMP + H2O = adenosine + phosphate</text>
        <dbReference type="Rhea" id="RHEA:29375"/>
        <dbReference type="ChEBI" id="CHEBI:15377"/>
        <dbReference type="ChEBI" id="CHEBI:16335"/>
        <dbReference type="ChEBI" id="CHEBI:43474"/>
        <dbReference type="ChEBI" id="CHEBI:456215"/>
    </reaction>
    <physiologicalReaction direction="left-to-right" evidence="5">
        <dbReference type="Rhea" id="RHEA:29376"/>
    </physiologicalReaction>
</comment>
<comment type="subunit">
    <text evidence="1">Homodimer.</text>
</comment>
<comment type="catalytic activity">
    <reaction evidence="9">
        <text>diphosphate + H2O = 2 phosphate + H(+)</text>
        <dbReference type="Rhea" id="RHEA:24576"/>
        <dbReference type="ChEBI" id="CHEBI:15377"/>
        <dbReference type="ChEBI" id="CHEBI:15378"/>
        <dbReference type="ChEBI" id="CHEBI:33019"/>
        <dbReference type="ChEBI" id="CHEBI:43474"/>
    </reaction>
    <physiologicalReaction direction="left-to-right" evidence="9">
        <dbReference type="Rhea" id="RHEA:24577"/>
    </physiologicalReaction>
</comment>
<evidence type="ECO:0000256" key="14">
    <source>
        <dbReference type="PIRSR" id="PIRSR601952-2"/>
    </source>
</evidence>